<evidence type="ECO:0000256" key="1">
    <source>
        <dbReference type="SAM" id="MobiDB-lite"/>
    </source>
</evidence>
<gene>
    <name evidence="2" type="ORF">EXIGLDRAFT_839805</name>
</gene>
<evidence type="ECO:0000313" key="3">
    <source>
        <dbReference type="Proteomes" id="UP000077266"/>
    </source>
</evidence>
<accession>A0A165ETA8</accession>
<name>A0A165ETA8_EXIGL</name>
<sequence>MSSRINNTSDNFAPSTLEAPPRNEGYGQRIRPVGPDAVGMNQTASASGIMDSTSVDPLTYNKSEAQEWAETSRPAGAATNWTASATSAAQNAATIATGAATTATGAAKFGYGHVTGNEELKSQGSEQIWGKQ</sequence>
<dbReference type="OrthoDB" id="2581931at2759"/>
<dbReference type="AlphaFoldDB" id="A0A165ETA8"/>
<feature type="compositionally biased region" description="Polar residues" evidence="1">
    <location>
        <begin position="40"/>
        <end position="63"/>
    </location>
</feature>
<feature type="region of interest" description="Disordered" evidence="1">
    <location>
        <begin position="1"/>
        <end position="78"/>
    </location>
</feature>
<proteinExistence type="predicted"/>
<reference evidence="2 3" key="1">
    <citation type="journal article" date="2016" name="Mol. Biol. Evol.">
        <title>Comparative Genomics of Early-Diverging Mushroom-Forming Fungi Provides Insights into the Origins of Lignocellulose Decay Capabilities.</title>
        <authorList>
            <person name="Nagy L.G."/>
            <person name="Riley R."/>
            <person name="Tritt A."/>
            <person name="Adam C."/>
            <person name="Daum C."/>
            <person name="Floudas D."/>
            <person name="Sun H."/>
            <person name="Yadav J.S."/>
            <person name="Pangilinan J."/>
            <person name="Larsson K.H."/>
            <person name="Matsuura K."/>
            <person name="Barry K."/>
            <person name="Labutti K."/>
            <person name="Kuo R."/>
            <person name="Ohm R.A."/>
            <person name="Bhattacharya S.S."/>
            <person name="Shirouzu T."/>
            <person name="Yoshinaga Y."/>
            <person name="Martin F.M."/>
            <person name="Grigoriev I.V."/>
            <person name="Hibbett D.S."/>
        </authorList>
    </citation>
    <scope>NUCLEOTIDE SEQUENCE [LARGE SCALE GENOMIC DNA]</scope>
    <source>
        <strain evidence="2 3">HHB12029</strain>
    </source>
</reference>
<keyword evidence="3" id="KW-1185">Reference proteome</keyword>
<dbReference type="EMBL" id="KV426119">
    <property type="protein sequence ID" value="KZV87632.1"/>
    <property type="molecule type" value="Genomic_DNA"/>
</dbReference>
<protein>
    <submittedName>
        <fullName evidence="2">Uncharacterized protein</fullName>
    </submittedName>
</protein>
<evidence type="ECO:0000313" key="2">
    <source>
        <dbReference type="EMBL" id="KZV87632.1"/>
    </source>
</evidence>
<dbReference type="InParanoid" id="A0A165ETA8"/>
<organism evidence="2 3">
    <name type="scientific">Exidia glandulosa HHB12029</name>
    <dbReference type="NCBI Taxonomy" id="1314781"/>
    <lineage>
        <taxon>Eukaryota</taxon>
        <taxon>Fungi</taxon>
        <taxon>Dikarya</taxon>
        <taxon>Basidiomycota</taxon>
        <taxon>Agaricomycotina</taxon>
        <taxon>Agaricomycetes</taxon>
        <taxon>Auriculariales</taxon>
        <taxon>Exidiaceae</taxon>
        <taxon>Exidia</taxon>
    </lineage>
</organism>
<dbReference type="Proteomes" id="UP000077266">
    <property type="component" value="Unassembled WGS sequence"/>
</dbReference>
<feature type="compositionally biased region" description="Polar residues" evidence="1">
    <location>
        <begin position="1"/>
        <end position="14"/>
    </location>
</feature>